<evidence type="ECO:0000256" key="1">
    <source>
        <dbReference type="SAM" id="Coils"/>
    </source>
</evidence>
<dbReference type="SUPFAM" id="SSF46785">
    <property type="entry name" value="Winged helix' DNA-binding domain"/>
    <property type="match status" value="1"/>
</dbReference>
<name>A0A7Z8KP08_9EURY</name>
<dbReference type="AlphaFoldDB" id="A0A7Z8KP08"/>
<dbReference type="InterPro" id="IPR051797">
    <property type="entry name" value="TrmB-like"/>
</dbReference>
<sequence length="290" mass="33744">MLTKRDNMNHEGSLRDLGLTKYEASAYSTLLKEGVTGAQELSRKSDIPVGKVYEVLSNLNNMGLVEFQRSRPRKYKAVKPSIALNNLYTKKEEETKNELENFKLKVTELESKFSDIAQPDHTELQFWATSIGEEDIIKNIKNLLDEVENEILHVKPAKMSKFIHKENNIDPNKFMPNVIDEFVKAAKKGVKIKIILPENVFNYVMINRFGHIKDPHDKEMIKMNIDARALNCDFDFRLIDEYITYITIPDPLNPDDLFGELKVYDKEYAAKLKDKFDELWIKAKKMDFNF</sequence>
<organism evidence="4 5">
    <name type="scientific">Methanolobus vulcani</name>
    <dbReference type="NCBI Taxonomy" id="38026"/>
    <lineage>
        <taxon>Archaea</taxon>
        <taxon>Methanobacteriati</taxon>
        <taxon>Methanobacteriota</taxon>
        <taxon>Stenosarchaea group</taxon>
        <taxon>Methanomicrobia</taxon>
        <taxon>Methanosarcinales</taxon>
        <taxon>Methanosarcinaceae</taxon>
        <taxon>Methanolobus</taxon>
    </lineage>
</organism>
<protein>
    <submittedName>
        <fullName evidence="4">TrmB family transcriptional regulator</fullName>
    </submittedName>
</protein>
<dbReference type="InterPro" id="IPR002831">
    <property type="entry name" value="Tscrpt_reg_TrmB_N"/>
</dbReference>
<dbReference type="PANTHER" id="PTHR34293">
    <property type="entry name" value="HTH-TYPE TRANSCRIPTIONAL REGULATOR TRMBL2"/>
    <property type="match status" value="1"/>
</dbReference>
<comment type="caution">
    <text evidence="4">The sequence shown here is derived from an EMBL/GenBank/DDBJ whole genome shotgun (WGS) entry which is preliminary data.</text>
</comment>
<gene>
    <name evidence="4" type="ORF">FKV42_05630</name>
</gene>
<keyword evidence="1" id="KW-0175">Coiled coil</keyword>
<feature type="domain" description="DUF7436" evidence="3">
    <location>
        <begin position="122"/>
        <end position="285"/>
    </location>
</feature>
<evidence type="ECO:0000259" key="2">
    <source>
        <dbReference type="Pfam" id="PF01978"/>
    </source>
</evidence>
<dbReference type="InterPro" id="IPR055859">
    <property type="entry name" value="DUF7436"/>
</dbReference>
<dbReference type="InterPro" id="IPR036388">
    <property type="entry name" value="WH-like_DNA-bd_sf"/>
</dbReference>
<evidence type="ECO:0000259" key="3">
    <source>
        <dbReference type="Pfam" id="PF24217"/>
    </source>
</evidence>
<keyword evidence="5" id="KW-1185">Reference proteome</keyword>
<dbReference type="Proteomes" id="UP000319335">
    <property type="component" value="Unassembled WGS sequence"/>
</dbReference>
<evidence type="ECO:0000313" key="5">
    <source>
        <dbReference type="Proteomes" id="UP000319335"/>
    </source>
</evidence>
<reference evidence="4 5" key="1">
    <citation type="submission" date="2019-06" db="EMBL/GenBank/DDBJ databases">
        <title>Draft genome sequence of Methanolobus vulcani B1d.</title>
        <authorList>
            <person name="Creighbaum A.J."/>
            <person name="Ticak T."/>
            <person name="Hariraju D."/>
            <person name="Arivett B.A."/>
            <person name="Ferguson D.J.Jr."/>
        </authorList>
    </citation>
    <scope>NUCLEOTIDE SEQUENCE [LARGE SCALE GENOMIC DNA]</scope>
    <source>
        <strain evidence="4 5">B1d</strain>
    </source>
</reference>
<accession>A0A7Z8KP08</accession>
<feature type="coiled-coil region" evidence="1">
    <location>
        <begin position="85"/>
        <end position="112"/>
    </location>
</feature>
<evidence type="ECO:0000313" key="4">
    <source>
        <dbReference type="EMBL" id="TQD26232.1"/>
    </source>
</evidence>
<dbReference type="InterPro" id="IPR036390">
    <property type="entry name" value="WH_DNA-bd_sf"/>
</dbReference>
<dbReference type="Pfam" id="PF24217">
    <property type="entry name" value="DUF7436"/>
    <property type="match status" value="1"/>
</dbReference>
<dbReference type="PANTHER" id="PTHR34293:SF1">
    <property type="entry name" value="HTH-TYPE TRANSCRIPTIONAL REGULATOR TRMBL2"/>
    <property type="match status" value="1"/>
</dbReference>
<dbReference type="Pfam" id="PF01978">
    <property type="entry name" value="TrmB"/>
    <property type="match status" value="1"/>
</dbReference>
<dbReference type="Gene3D" id="1.10.10.10">
    <property type="entry name" value="Winged helix-like DNA-binding domain superfamily/Winged helix DNA-binding domain"/>
    <property type="match status" value="1"/>
</dbReference>
<dbReference type="EMBL" id="VIAQ01000012">
    <property type="protein sequence ID" value="TQD26232.1"/>
    <property type="molecule type" value="Genomic_DNA"/>
</dbReference>
<proteinExistence type="predicted"/>
<feature type="domain" description="Transcription regulator TrmB N-terminal" evidence="2">
    <location>
        <begin position="14"/>
        <end position="80"/>
    </location>
</feature>